<proteinExistence type="predicted"/>
<name>A0ABY8WR83_9ACTN</name>
<dbReference type="SMART" id="SM00382">
    <property type="entry name" value="AAA"/>
    <property type="match status" value="1"/>
</dbReference>
<dbReference type="Pfam" id="PF22738">
    <property type="entry name" value="NNH7"/>
    <property type="match status" value="1"/>
</dbReference>
<evidence type="ECO:0000313" key="2">
    <source>
        <dbReference type="EMBL" id="WIM98819.1"/>
    </source>
</evidence>
<gene>
    <name evidence="2" type="ORF">ACTOB_002436</name>
</gene>
<dbReference type="InterPro" id="IPR054567">
    <property type="entry name" value="NNH7"/>
</dbReference>
<evidence type="ECO:0000259" key="1">
    <source>
        <dbReference type="SMART" id="SM00382"/>
    </source>
</evidence>
<dbReference type="SUPFAM" id="SSF52540">
    <property type="entry name" value="P-loop containing nucleoside triphosphate hydrolases"/>
    <property type="match status" value="1"/>
</dbReference>
<organism evidence="2 3">
    <name type="scientific">Actinoplanes oblitus</name>
    <dbReference type="NCBI Taxonomy" id="3040509"/>
    <lineage>
        <taxon>Bacteria</taxon>
        <taxon>Bacillati</taxon>
        <taxon>Actinomycetota</taxon>
        <taxon>Actinomycetes</taxon>
        <taxon>Micromonosporales</taxon>
        <taxon>Micromonosporaceae</taxon>
        <taxon>Actinoplanes</taxon>
    </lineage>
</organism>
<dbReference type="RefSeq" id="WP_284920227.1">
    <property type="nucleotide sequence ID" value="NZ_CP126980.1"/>
</dbReference>
<evidence type="ECO:0000313" key="3">
    <source>
        <dbReference type="Proteomes" id="UP001240150"/>
    </source>
</evidence>
<feature type="domain" description="AAA+ ATPase" evidence="1">
    <location>
        <begin position="328"/>
        <end position="469"/>
    </location>
</feature>
<keyword evidence="3" id="KW-1185">Reference proteome</keyword>
<dbReference type="InterPro" id="IPR003593">
    <property type="entry name" value="AAA+_ATPase"/>
</dbReference>
<sequence length="1007" mass="111109">MARSLGYSDAVRLLGGQDSKVVAAIEKITGGVLLAATPAVPALLGLFDAKAELVRLGHDLVRGFAERRSGLSRFSRTQRLQAAHTVIVVTAFFEAMADAGLPFRFDELEMTGQEQESLAGRAELLTFPGRLDAAALLDRSPVRAPEAVAADLRNYYQGLAQVFLAFCTGLHVWDRLSAGERDRVAGATAAVPDRAVARYEETLRRLIVDFPEVACWANQREHRATRAALAGLEETLLAISTGRAPDQRRAGLARAYRAELGKRIVESGDVPDGIRVPELGEGYVPPRFRAGDVHAAARVSEESWWAGSPVRDDLQEFLIGHLTSPRAVRAPLLVLGQPGSGKSVLTRILAARLPAADFLPIRVILRDTPVLDEVQDQIEYAIRQATGERVEWPALARSAGDAMPVVLLDGFDELLQAVGVSQTDYLMKVARFQRREIDQGRPVAVIVTSRTAVADRARAPEETVALRLEPFDDERVTAWLDIWNRTNAANFAAAGLQPLRPETVLQHRGLTGQPLLLLMLALYDADRNALQRAGADLRAHELYEQLLRSFALREIGKHREGLPDRELRAAVENELRRLSVVAFAMFNRSVQWVTEADLDRDLAALQICGPVSTATAAGLRAPLPEAELTLGRFFFIHRARALPDETAFQTYEFLHATFGEYLVARLTWQVLNDLGARDAASSMSFGAGPAEDDLLRALLSFQPLSARGPILDFLGQMADAADPDRRRSLRDLLVRLYRAVNHTPPGLRYTDYRPQAPSEPARYAVYAANLLLLALCCDHVLSGSELYPQPPDPVDAWHGQTLLWRALLSSDGWTGLVDRIRLSRVLVDGHRDLRLALHGHTDPTFEPEWTFNLFPDARPDTFRLDDLNFDQIRRKAYFQCSILEDMVHHAVAPLDEVPVPLINSFVRGGDGTISAARVLVDLWANPSAETCRRTADLLAAGLPWSEEACRYLLSTLLTGLRAIPPEAAGEIVRQLAESEPLTGDDRAQQMIAEWAGRGVKGIHRRLQ</sequence>
<reference evidence="2 3" key="1">
    <citation type="submission" date="2023-06" db="EMBL/GenBank/DDBJ databases">
        <authorList>
            <person name="Yushchuk O."/>
            <person name="Binda E."/>
            <person name="Ruckert-Reed C."/>
            <person name="Fedorenko V."/>
            <person name="Kalinowski J."/>
            <person name="Marinelli F."/>
        </authorList>
    </citation>
    <scope>NUCLEOTIDE SEQUENCE [LARGE SCALE GENOMIC DNA]</scope>
    <source>
        <strain evidence="2 3">NRRL 3884</strain>
    </source>
</reference>
<dbReference type="Proteomes" id="UP001240150">
    <property type="component" value="Chromosome"/>
</dbReference>
<dbReference type="Gene3D" id="3.40.50.300">
    <property type="entry name" value="P-loop containing nucleotide triphosphate hydrolases"/>
    <property type="match status" value="1"/>
</dbReference>
<dbReference type="EMBL" id="CP126980">
    <property type="protein sequence ID" value="WIM98819.1"/>
    <property type="molecule type" value="Genomic_DNA"/>
</dbReference>
<protein>
    <recommendedName>
        <fullName evidence="1">AAA+ ATPase domain-containing protein</fullName>
    </recommendedName>
</protein>
<dbReference type="InterPro" id="IPR027417">
    <property type="entry name" value="P-loop_NTPase"/>
</dbReference>
<accession>A0ABY8WR83</accession>